<evidence type="ECO:0000256" key="1">
    <source>
        <dbReference type="SAM" id="Phobius"/>
    </source>
</evidence>
<accession>A0A137S8H4</accession>
<dbReference type="RefSeq" id="WP_058092705.1">
    <property type="nucleotide sequence ID" value="NZ_LOCO01000014.1"/>
</dbReference>
<comment type="caution">
    <text evidence="2">The sequence shown here is derived from an EMBL/GenBank/DDBJ whole genome shotgun (WGS) entry which is preliminary data.</text>
</comment>
<feature type="transmembrane region" description="Helical" evidence="1">
    <location>
        <begin position="42"/>
        <end position="65"/>
    </location>
</feature>
<proteinExistence type="predicted"/>
<sequence length="74" mass="8021">MERFEKWLVISNAAVLVSFLGLLLTVMLAYPLADALALPVQIAAHMGTLLFAVGVKIAYVARLAFLSKLGRPVH</sequence>
<dbReference type="AlphaFoldDB" id="A0A137S8H4"/>
<feature type="transmembrane region" description="Helical" evidence="1">
    <location>
        <begin position="7"/>
        <end position="30"/>
    </location>
</feature>
<keyword evidence="1" id="KW-1133">Transmembrane helix</keyword>
<evidence type="ECO:0000313" key="2">
    <source>
        <dbReference type="EMBL" id="KXO08731.1"/>
    </source>
</evidence>
<evidence type="ECO:0000313" key="3">
    <source>
        <dbReference type="Proteomes" id="UP000070282"/>
    </source>
</evidence>
<name>A0A137S8H4_9GAMM</name>
<reference evidence="3" key="1">
    <citation type="submission" date="2015-12" db="EMBL/GenBank/DDBJ databases">
        <authorList>
            <person name="Lima A."/>
            <person name="Farahani Zayas N."/>
            <person name="Castro Da Silva M.A."/>
            <person name="Cabral A."/>
            <person name="Pessatti M.L."/>
        </authorList>
    </citation>
    <scope>NUCLEOTIDE SEQUENCE [LARGE SCALE GENOMIC DNA]</scope>
    <source>
        <strain evidence="3">LAMA 842</strain>
    </source>
</reference>
<protein>
    <submittedName>
        <fullName evidence="2">Uncharacterized protein</fullName>
    </submittedName>
</protein>
<gene>
    <name evidence="2" type="ORF">J122_2582</name>
</gene>
<keyword evidence="3" id="KW-1185">Reference proteome</keyword>
<dbReference type="EMBL" id="LOCO01000014">
    <property type="protein sequence ID" value="KXO08731.1"/>
    <property type="molecule type" value="Genomic_DNA"/>
</dbReference>
<dbReference type="PATRIC" id="fig|1306954.6.peg.870"/>
<keyword evidence="1" id="KW-0472">Membrane</keyword>
<keyword evidence="1" id="KW-0812">Transmembrane</keyword>
<dbReference type="Proteomes" id="UP000070282">
    <property type="component" value="Unassembled WGS sequence"/>
</dbReference>
<organism evidence="2 3">
    <name type="scientific">Marinobacter excellens LAMA 842</name>
    <dbReference type="NCBI Taxonomy" id="1306954"/>
    <lineage>
        <taxon>Bacteria</taxon>
        <taxon>Pseudomonadati</taxon>
        <taxon>Pseudomonadota</taxon>
        <taxon>Gammaproteobacteria</taxon>
        <taxon>Pseudomonadales</taxon>
        <taxon>Marinobacteraceae</taxon>
        <taxon>Marinobacter</taxon>
    </lineage>
</organism>